<reference evidence="2 3" key="1">
    <citation type="submission" date="2019-07" db="EMBL/GenBank/DDBJ databases">
        <title>New Mycobacterium species.</title>
        <authorList>
            <person name="Tortoli E."/>
            <person name="Ghielmetti G."/>
            <person name="Friedel U."/>
            <person name="Trovato A."/>
        </authorList>
    </citation>
    <scope>NUCLEOTIDE SEQUENCE [LARGE SCALE GENOMIC DNA]</scope>
    <source>
        <strain evidence="2 3">16-83</strain>
    </source>
</reference>
<dbReference type="InterPro" id="IPR047647">
    <property type="entry name" value="ISAs1_transpos"/>
</dbReference>
<dbReference type="EMBL" id="VMQU01000217">
    <property type="protein sequence ID" value="TVS77642.1"/>
    <property type="molecule type" value="Genomic_DNA"/>
</dbReference>
<feature type="domain" description="H repeat-associated protein N-terminal" evidence="1">
    <location>
        <begin position="24"/>
        <end position="99"/>
    </location>
</feature>
<dbReference type="InterPro" id="IPR051698">
    <property type="entry name" value="Transposase_11-like"/>
</dbReference>
<keyword evidence="3" id="KW-1185">Reference proteome</keyword>
<dbReference type="NCBIfam" id="NF033564">
    <property type="entry name" value="transpos_ISAs1"/>
    <property type="match status" value="1"/>
</dbReference>
<organism evidence="2 3">
    <name type="scientific">Mycobacterium helveticum</name>
    <dbReference type="NCBI Taxonomy" id="2592811"/>
    <lineage>
        <taxon>Bacteria</taxon>
        <taxon>Bacillati</taxon>
        <taxon>Actinomycetota</taxon>
        <taxon>Actinomycetes</taxon>
        <taxon>Mycobacteriales</taxon>
        <taxon>Mycobacteriaceae</taxon>
        <taxon>Mycobacterium</taxon>
    </lineage>
</organism>
<evidence type="ECO:0000259" key="1">
    <source>
        <dbReference type="Pfam" id="PF13808"/>
    </source>
</evidence>
<comment type="caution">
    <text evidence="2">The sequence shown here is derived from an EMBL/GenBank/DDBJ whole genome shotgun (WGS) entry which is preliminary data.</text>
</comment>
<evidence type="ECO:0000313" key="3">
    <source>
        <dbReference type="Proteomes" id="UP000320513"/>
    </source>
</evidence>
<dbReference type="OrthoDB" id="3867913at2"/>
<gene>
    <name evidence="2" type="ORF">FPZ47_26575</name>
</gene>
<name>A0A557WWL3_9MYCO</name>
<proteinExistence type="predicted"/>
<feature type="non-terminal residue" evidence="2">
    <location>
        <position position="162"/>
    </location>
</feature>
<protein>
    <submittedName>
        <fullName evidence="2">ISAs1 family transposase</fullName>
    </submittedName>
</protein>
<sequence>MRTRRATNDCWKPCRGCPTRATGAGVRYPLVGVLALAVTATVAGCRSFAAIGQWAAETTTDTLASFGLARMSAPEESTLRKLFARIDADALDAALGVWMWTRTFTVEQRRVIAIDGKTIRGARTRVGGKAPHLIAAFDHGAGVVLGQVAVEVKSNEIPAART</sequence>
<evidence type="ECO:0000313" key="2">
    <source>
        <dbReference type="EMBL" id="TVS77642.1"/>
    </source>
</evidence>
<dbReference type="InterPro" id="IPR032806">
    <property type="entry name" value="YbfD_N"/>
</dbReference>
<accession>A0A557WWL3</accession>
<dbReference type="PANTHER" id="PTHR30298">
    <property type="entry name" value="H REPEAT-ASSOCIATED PREDICTED TRANSPOSASE"/>
    <property type="match status" value="1"/>
</dbReference>
<dbReference type="Proteomes" id="UP000320513">
    <property type="component" value="Unassembled WGS sequence"/>
</dbReference>
<dbReference type="PANTHER" id="PTHR30298:SF0">
    <property type="entry name" value="PROTEIN YBFL-RELATED"/>
    <property type="match status" value="1"/>
</dbReference>
<dbReference type="RefSeq" id="WP_144957128.1">
    <property type="nucleotide sequence ID" value="NZ_VMQU01000217.1"/>
</dbReference>
<dbReference type="Pfam" id="PF13808">
    <property type="entry name" value="DDE_Tnp_1_assoc"/>
    <property type="match status" value="1"/>
</dbReference>
<dbReference type="AlphaFoldDB" id="A0A557WWL3"/>